<comment type="caution">
    <text evidence="2">The sequence shown here is derived from an EMBL/GenBank/DDBJ whole genome shotgun (WGS) entry which is preliminary data.</text>
</comment>
<dbReference type="InterPro" id="IPR047525">
    <property type="entry name" value="TfoX-like"/>
</dbReference>
<dbReference type="AlphaFoldDB" id="A0A512HCP0"/>
<dbReference type="RefSeq" id="WP_147177934.1">
    <property type="nucleotide sequence ID" value="NZ_BJZP01000001.1"/>
</dbReference>
<proteinExistence type="predicted"/>
<feature type="domain" description="TfoX N-terminal" evidence="1">
    <location>
        <begin position="8"/>
        <end position="100"/>
    </location>
</feature>
<organism evidence="2 3">
    <name type="scientific">Ciceribacter naphthalenivorans</name>
    <dbReference type="NCBI Taxonomy" id="1118451"/>
    <lineage>
        <taxon>Bacteria</taxon>
        <taxon>Pseudomonadati</taxon>
        <taxon>Pseudomonadota</taxon>
        <taxon>Alphaproteobacteria</taxon>
        <taxon>Hyphomicrobiales</taxon>
        <taxon>Rhizobiaceae</taxon>
        <taxon>Ciceribacter</taxon>
    </lineage>
</organism>
<reference evidence="2 3" key="1">
    <citation type="submission" date="2019-07" db="EMBL/GenBank/DDBJ databases">
        <title>Whole genome shotgun sequence of Rhizobium naphthalenivorans NBRC 107585.</title>
        <authorList>
            <person name="Hosoyama A."/>
            <person name="Uohara A."/>
            <person name="Ohji S."/>
            <person name="Ichikawa N."/>
        </authorList>
    </citation>
    <scope>NUCLEOTIDE SEQUENCE [LARGE SCALE GENOMIC DNA]</scope>
    <source>
        <strain evidence="2 3">NBRC 107585</strain>
    </source>
</reference>
<dbReference type="Pfam" id="PF04993">
    <property type="entry name" value="TfoX_N"/>
    <property type="match status" value="1"/>
</dbReference>
<evidence type="ECO:0000313" key="3">
    <source>
        <dbReference type="Proteomes" id="UP000321717"/>
    </source>
</evidence>
<dbReference type="SUPFAM" id="SSF159894">
    <property type="entry name" value="YgaC/TfoX-N like"/>
    <property type="match status" value="1"/>
</dbReference>
<dbReference type="PANTHER" id="PTHR36121">
    <property type="entry name" value="PROTEIN SXY"/>
    <property type="match status" value="1"/>
</dbReference>
<evidence type="ECO:0000259" key="1">
    <source>
        <dbReference type="Pfam" id="PF04993"/>
    </source>
</evidence>
<accession>A0A512HCP0</accession>
<dbReference type="InterPro" id="IPR007076">
    <property type="entry name" value="TfoX_N"/>
</dbReference>
<keyword evidence="3" id="KW-1185">Reference proteome</keyword>
<name>A0A512HCP0_9HYPH</name>
<dbReference type="OrthoDB" id="1524907at2"/>
<protein>
    <submittedName>
        <fullName evidence="2">Competence protein TfoX</fullName>
    </submittedName>
</protein>
<gene>
    <name evidence="2" type="ORF">RNA01_01460</name>
</gene>
<dbReference type="PANTHER" id="PTHR36121:SF1">
    <property type="entry name" value="PROTEIN SXY"/>
    <property type="match status" value="1"/>
</dbReference>
<sequence length="122" mass="13919">MDNVEIEDLLSSLGPVSIRRMFSGKGIYHHGVIFALYLFDELMLKADDETAPLFQAVGSRQWVYQREGRNPVAMPYWAIPDDAYDDPDEMAKWVRLAYEAGLRAEATKSKPTRKPRASAKIR</sequence>
<dbReference type="Gene3D" id="3.30.1460.30">
    <property type="entry name" value="YgaC/TfoX-N like chaperone"/>
    <property type="match status" value="1"/>
</dbReference>
<evidence type="ECO:0000313" key="2">
    <source>
        <dbReference type="EMBL" id="GEO83214.1"/>
    </source>
</evidence>
<dbReference type="Proteomes" id="UP000321717">
    <property type="component" value="Unassembled WGS sequence"/>
</dbReference>
<dbReference type="EMBL" id="BJZP01000001">
    <property type="protein sequence ID" value="GEO83214.1"/>
    <property type="molecule type" value="Genomic_DNA"/>
</dbReference>